<evidence type="ECO:0000313" key="1">
    <source>
        <dbReference type="EMBL" id="BDG16000.1"/>
    </source>
</evidence>
<name>A0ABN6NEJ4_THEBO</name>
<evidence type="ECO:0008006" key="3">
    <source>
        <dbReference type="Google" id="ProtNLM"/>
    </source>
</evidence>
<accession>A0ABN6NEJ4</accession>
<dbReference type="Gene3D" id="1.10.3910.10">
    <property type="entry name" value="SP0561-like"/>
    <property type="match status" value="1"/>
</dbReference>
<dbReference type="InterPro" id="IPR019903">
    <property type="entry name" value="RIC_family"/>
</dbReference>
<gene>
    <name evidence="1" type="ORF">TbrSNM41_07340</name>
</gene>
<reference evidence="1 2" key="1">
    <citation type="journal article" date="2022" name="Microbiol. Resour. Announc.">
        <title>Complete Genome Sequences of Thermus Strains Isolated from Senami Hot Spring in Japan.</title>
        <authorList>
            <person name="Miyazaki K."/>
        </authorList>
    </citation>
    <scope>NUCLEOTIDE SEQUENCE [LARGE SCALE GENOMIC DNA]</scope>
    <source>
        <strain evidence="1 2">SNM4-1</strain>
    </source>
</reference>
<keyword evidence="2" id="KW-1185">Reference proteome</keyword>
<organism evidence="1 2">
    <name type="scientific">Thermus brockianus</name>
    <dbReference type="NCBI Taxonomy" id="56956"/>
    <lineage>
        <taxon>Bacteria</taxon>
        <taxon>Thermotogati</taxon>
        <taxon>Deinococcota</taxon>
        <taxon>Deinococci</taxon>
        <taxon>Thermales</taxon>
        <taxon>Thermaceae</taxon>
        <taxon>Thermus</taxon>
    </lineage>
</organism>
<dbReference type="SUPFAM" id="SSF140683">
    <property type="entry name" value="SP0561-like"/>
    <property type="match status" value="1"/>
</dbReference>
<dbReference type="Pfam" id="PF04405">
    <property type="entry name" value="ScdA_N"/>
    <property type="match status" value="1"/>
</dbReference>
<sequence length="79" mass="8484">MAPPTLIPQAKGMEGIALTTPVNEILRRYPEAVRLLSGLGLDTCCGGAEPLEEAARQAGRDPIEVLNALANFLQKEVRQ</sequence>
<dbReference type="InterPro" id="IPR038062">
    <property type="entry name" value="ScdA-like_N_sf"/>
</dbReference>
<dbReference type="EMBL" id="AP025593">
    <property type="protein sequence ID" value="BDG16000.1"/>
    <property type="molecule type" value="Genomic_DNA"/>
</dbReference>
<evidence type="ECO:0000313" key="2">
    <source>
        <dbReference type="Proteomes" id="UP000831120"/>
    </source>
</evidence>
<dbReference type="Proteomes" id="UP000831120">
    <property type="component" value="Chromosome"/>
</dbReference>
<protein>
    <recommendedName>
        <fullName evidence="3">Hemerythrin</fullName>
    </recommendedName>
</protein>
<proteinExistence type="predicted"/>